<dbReference type="AlphaFoldDB" id="A0AAV4QYZ1"/>
<gene>
    <name evidence="1" type="ORF">CEXT_615521</name>
</gene>
<comment type="caution">
    <text evidence="1">The sequence shown here is derived from an EMBL/GenBank/DDBJ whole genome shotgun (WGS) entry which is preliminary data.</text>
</comment>
<evidence type="ECO:0000313" key="2">
    <source>
        <dbReference type="Proteomes" id="UP001054945"/>
    </source>
</evidence>
<organism evidence="1 2">
    <name type="scientific">Caerostris extrusa</name>
    <name type="common">Bark spider</name>
    <name type="synonym">Caerostris bankana</name>
    <dbReference type="NCBI Taxonomy" id="172846"/>
    <lineage>
        <taxon>Eukaryota</taxon>
        <taxon>Metazoa</taxon>
        <taxon>Ecdysozoa</taxon>
        <taxon>Arthropoda</taxon>
        <taxon>Chelicerata</taxon>
        <taxon>Arachnida</taxon>
        <taxon>Araneae</taxon>
        <taxon>Araneomorphae</taxon>
        <taxon>Entelegynae</taxon>
        <taxon>Araneoidea</taxon>
        <taxon>Araneidae</taxon>
        <taxon>Caerostris</taxon>
    </lineage>
</organism>
<keyword evidence="2" id="KW-1185">Reference proteome</keyword>
<protein>
    <submittedName>
        <fullName evidence="1">Uncharacterized protein</fullName>
    </submittedName>
</protein>
<accession>A0AAV4QYZ1</accession>
<proteinExistence type="predicted"/>
<sequence length="87" mass="9728">MWTHDAPGLETYRHAFPSTDPPLRWKRSQPPPLPVLLASSVSVKISLKSPLRTDPSGRGMGVRNAFKIIGHFVVVQRVRDDIANRNS</sequence>
<name>A0AAV4QYZ1_CAEEX</name>
<evidence type="ECO:0000313" key="1">
    <source>
        <dbReference type="EMBL" id="GIY13272.1"/>
    </source>
</evidence>
<dbReference type="Proteomes" id="UP001054945">
    <property type="component" value="Unassembled WGS sequence"/>
</dbReference>
<dbReference type="EMBL" id="BPLR01006912">
    <property type="protein sequence ID" value="GIY13272.1"/>
    <property type="molecule type" value="Genomic_DNA"/>
</dbReference>
<reference evidence="1 2" key="1">
    <citation type="submission" date="2021-06" db="EMBL/GenBank/DDBJ databases">
        <title>Caerostris extrusa draft genome.</title>
        <authorList>
            <person name="Kono N."/>
            <person name="Arakawa K."/>
        </authorList>
    </citation>
    <scope>NUCLEOTIDE SEQUENCE [LARGE SCALE GENOMIC DNA]</scope>
</reference>